<dbReference type="AlphaFoldDB" id="A2SML9"/>
<accession>A2SML9</accession>
<proteinExistence type="predicted"/>
<keyword evidence="2" id="KW-1185">Reference proteome</keyword>
<dbReference type="Proteomes" id="UP000000366">
    <property type="component" value="Plasmid RPME01"/>
</dbReference>
<evidence type="ECO:0008006" key="3">
    <source>
        <dbReference type="Google" id="ProtNLM"/>
    </source>
</evidence>
<dbReference type="EMBL" id="CP000556">
    <property type="protein sequence ID" value="ABM96808.1"/>
    <property type="molecule type" value="Genomic_DNA"/>
</dbReference>
<organism evidence="1 2">
    <name type="scientific">Methylibium petroleiphilum (strain ATCC BAA-1232 / LMG 22953 / PM1)</name>
    <dbReference type="NCBI Taxonomy" id="420662"/>
    <lineage>
        <taxon>Bacteria</taxon>
        <taxon>Pseudomonadati</taxon>
        <taxon>Pseudomonadota</taxon>
        <taxon>Betaproteobacteria</taxon>
        <taxon>Burkholderiales</taxon>
        <taxon>Sphaerotilaceae</taxon>
        <taxon>Methylibium</taxon>
    </lineage>
</organism>
<name>A2SML9_METPP</name>
<dbReference type="PROSITE" id="PS51257">
    <property type="entry name" value="PROKAR_LIPOPROTEIN"/>
    <property type="match status" value="1"/>
</dbReference>
<geneLocation type="plasmid" evidence="1 2">
    <name>RPME01</name>
</geneLocation>
<evidence type="ECO:0000313" key="1">
    <source>
        <dbReference type="EMBL" id="ABM96808.1"/>
    </source>
</evidence>
<sequence length="146" mass="15935">MRSLLRLLILTGTTPLILSCSTVPVPLSVAEPVPKEQVLGAIQVTSETPARLTVIRDRAFAGGSVVSFFFNVNGTDVVQLRTGQKYTLLVNPGETFLSVRTNAIGATNKPIQVQTTFQPAKSYVYRVGNDSDWLPNMVRDLELSDK</sequence>
<dbReference type="HOGENOM" id="CLU_1775283_0_0_4"/>
<evidence type="ECO:0000313" key="2">
    <source>
        <dbReference type="Proteomes" id="UP000000366"/>
    </source>
</evidence>
<protein>
    <recommendedName>
        <fullName evidence="3">Lipoprotein</fullName>
    </recommendedName>
</protein>
<dbReference type="KEGG" id="mpt:Mpe_B0027"/>
<keyword evidence="1" id="KW-0614">Plasmid</keyword>
<gene>
    <name evidence="1" type="ordered locus">Mpe_B0027</name>
</gene>
<reference evidence="1 2" key="1">
    <citation type="journal article" date="2007" name="J. Bacteriol.">
        <title>Whole-genome analysis of the methyl tert-butyl ether-degrading beta-proteobacterium Methylibium petroleiphilum PM1.</title>
        <authorList>
            <person name="Kane S.R."/>
            <person name="Chakicherla A.Y."/>
            <person name="Chain P.S.G."/>
            <person name="Schmidt R."/>
            <person name="Shin M.W."/>
            <person name="Legler T.C."/>
            <person name="Scow K.M."/>
            <person name="Larimer F.W."/>
            <person name="Lucas S.M."/>
            <person name="Richardson P.M."/>
            <person name="Hristova K.R."/>
        </authorList>
    </citation>
    <scope>NUCLEOTIDE SEQUENCE [LARGE SCALE GENOMIC DNA]</scope>
    <source>
        <strain evidence="2">ATCC BAA-1232 / LMG 22953 / PM1</strain>
        <plasmid evidence="1 2">RPME01</plasmid>
    </source>
</reference>